<feature type="region of interest" description="Disordered" evidence="18">
    <location>
        <begin position="182"/>
        <end position="210"/>
    </location>
</feature>
<evidence type="ECO:0000256" key="11">
    <source>
        <dbReference type="ARBA" id="ARBA00023242"/>
    </source>
</evidence>
<evidence type="ECO:0000313" key="20">
    <source>
        <dbReference type="EMBL" id="KAG7170309.1"/>
    </source>
</evidence>
<evidence type="ECO:0000256" key="6">
    <source>
        <dbReference type="ARBA" id="ARBA00022853"/>
    </source>
</evidence>
<evidence type="ECO:0000256" key="5">
    <source>
        <dbReference type="ARBA" id="ARBA00022843"/>
    </source>
</evidence>
<proteinExistence type="inferred from homology"/>
<evidence type="ECO:0000256" key="15">
    <source>
        <dbReference type="ARBA" id="ARBA00066769"/>
    </source>
</evidence>
<dbReference type="GO" id="GO:0141016">
    <property type="term" value="F:G/T mismatch-specific thymine-DNA glycosylase activity"/>
    <property type="evidence" value="ECO:0007669"/>
    <property type="project" value="UniProtKB-EC"/>
</dbReference>
<dbReference type="EMBL" id="JAHLQT010014436">
    <property type="protein sequence ID" value="KAG7170309.1"/>
    <property type="molecule type" value="Genomic_DNA"/>
</dbReference>
<evidence type="ECO:0000256" key="13">
    <source>
        <dbReference type="ARBA" id="ARBA00061261"/>
    </source>
</evidence>
<dbReference type="GO" id="GO:0004844">
    <property type="term" value="F:uracil DNA N-glycosylase activity"/>
    <property type="evidence" value="ECO:0007669"/>
    <property type="project" value="TreeGrafter"/>
</dbReference>
<keyword evidence="11" id="KW-0539">Nucleus</keyword>
<dbReference type="PANTHER" id="PTHR12159:SF9">
    <property type="entry name" value="G_T MISMATCH-SPECIFIC THYMINE DNA GLYCOSYLASE"/>
    <property type="match status" value="1"/>
</dbReference>
<evidence type="ECO:0000256" key="9">
    <source>
        <dbReference type="ARBA" id="ARBA00023163"/>
    </source>
</evidence>
<dbReference type="GO" id="GO:0005654">
    <property type="term" value="C:nucleoplasm"/>
    <property type="evidence" value="ECO:0007669"/>
    <property type="project" value="UniProtKB-ARBA"/>
</dbReference>
<dbReference type="InterPro" id="IPR015637">
    <property type="entry name" value="MUG/TDG"/>
</dbReference>
<keyword evidence="8" id="KW-0010">Activator</keyword>
<gene>
    <name evidence="20" type="primary">Tdg-L2</name>
    <name evidence="20" type="ORF">Hamer_G016113</name>
</gene>
<evidence type="ECO:0000259" key="19">
    <source>
        <dbReference type="Pfam" id="PF03167"/>
    </source>
</evidence>
<evidence type="ECO:0000256" key="16">
    <source>
        <dbReference type="ARBA" id="ARBA00071248"/>
    </source>
</evidence>
<dbReference type="InterPro" id="IPR005122">
    <property type="entry name" value="Uracil-DNA_glycosylase-like"/>
</dbReference>
<keyword evidence="4" id="KW-0378">Hydrolase</keyword>
<accession>A0A8J5KD60</accession>
<dbReference type="CDD" id="cd10028">
    <property type="entry name" value="UDG-F2_TDG_MUG"/>
    <property type="match status" value="1"/>
</dbReference>
<protein>
    <recommendedName>
        <fullName evidence="16">G/T mismatch-specific thymine DNA glycosylase</fullName>
        <ecNumber evidence="15">3.2.2.29</ecNumber>
    </recommendedName>
    <alternativeName>
        <fullName evidence="17">Thymine-DNA glycosylase</fullName>
    </alternativeName>
</protein>
<reference evidence="20" key="1">
    <citation type="journal article" date="2021" name="Sci. Adv.">
        <title>The American lobster genome reveals insights on longevity, neural, and immune adaptations.</title>
        <authorList>
            <person name="Polinski J.M."/>
            <person name="Zimin A.V."/>
            <person name="Clark K.F."/>
            <person name="Kohn A.B."/>
            <person name="Sadowski N."/>
            <person name="Timp W."/>
            <person name="Ptitsyn A."/>
            <person name="Khanna P."/>
            <person name="Romanova D.Y."/>
            <person name="Williams P."/>
            <person name="Greenwood S.J."/>
            <person name="Moroz L.L."/>
            <person name="Walt D.R."/>
            <person name="Bodnar A.G."/>
        </authorList>
    </citation>
    <scope>NUCLEOTIDE SEQUENCE</scope>
    <source>
        <strain evidence="20">GMGI-L3</strain>
    </source>
</reference>
<evidence type="ECO:0000256" key="14">
    <source>
        <dbReference type="ARBA" id="ARBA00064519"/>
    </source>
</evidence>
<dbReference type="Pfam" id="PF03167">
    <property type="entry name" value="UDG"/>
    <property type="match status" value="1"/>
</dbReference>
<comment type="catalytic activity">
    <reaction evidence="12">
        <text>Hydrolyzes mismatched double-stranded DNA and polynucleotides, releasing free thymine.</text>
        <dbReference type="EC" id="3.2.2.29"/>
    </reaction>
</comment>
<dbReference type="Gene3D" id="3.40.470.10">
    <property type="entry name" value="Uracil-DNA glycosylase-like domain"/>
    <property type="match status" value="1"/>
</dbReference>
<comment type="similarity">
    <text evidence="13">Belongs to the uracil-DNA glycosylase (UDG) superfamily. TDG/mug family.</text>
</comment>
<keyword evidence="5" id="KW-0832">Ubl conjugation</keyword>
<feature type="non-terminal residue" evidence="20">
    <location>
        <position position="1"/>
    </location>
</feature>
<feature type="region of interest" description="Disordered" evidence="18">
    <location>
        <begin position="238"/>
        <end position="257"/>
    </location>
</feature>
<keyword evidence="10" id="KW-0234">DNA repair</keyword>
<dbReference type="GO" id="GO:0040029">
    <property type="term" value="P:epigenetic regulation of gene expression"/>
    <property type="evidence" value="ECO:0007669"/>
    <property type="project" value="UniProtKB-ARBA"/>
</dbReference>
<evidence type="ECO:0000256" key="17">
    <source>
        <dbReference type="ARBA" id="ARBA00083221"/>
    </source>
</evidence>
<dbReference type="GO" id="GO:0032183">
    <property type="term" value="F:SUMO binding"/>
    <property type="evidence" value="ECO:0007669"/>
    <property type="project" value="UniProtKB-ARBA"/>
</dbReference>
<keyword evidence="6" id="KW-0156">Chromatin regulator</keyword>
<dbReference type="FunFam" id="3.40.470.10:FF:000002">
    <property type="entry name" value="G/T mismatch-specific thymine DNA glycosylase"/>
    <property type="match status" value="1"/>
</dbReference>
<dbReference type="GO" id="GO:0003677">
    <property type="term" value="F:DNA binding"/>
    <property type="evidence" value="ECO:0007669"/>
    <property type="project" value="UniProtKB-ARBA"/>
</dbReference>
<dbReference type="InterPro" id="IPR036895">
    <property type="entry name" value="Uracil-DNA_glycosylase-like_sf"/>
</dbReference>
<evidence type="ECO:0000256" key="1">
    <source>
        <dbReference type="ARBA" id="ARBA00004123"/>
    </source>
</evidence>
<keyword evidence="9" id="KW-0804">Transcription</keyword>
<dbReference type="AlphaFoldDB" id="A0A8J5KD60"/>
<organism evidence="20 21">
    <name type="scientific">Homarus americanus</name>
    <name type="common">American lobster</name>
    <dbReference type="NCBI Taxonomy" id="6706"/>
    <lineage>
        <taxon>Eukaryota</taxon>
        <taxon>Metazoa</taxon>
        <taxon>Ecdysozoa</taxon>
        <taxon>Arthropoda</taxon>
        <taxon>Crustacea</taxon>
        <taxon>Multicrustacea</taxon>
        <taxon>Malacostraca</taxon>
        <taxon>Eumalacostraca</taxon>
        <taxon>Eucarida</taxon>
        <taxon>Decapoda</taxon>
        <taxon>Pleocyemata</taxon>
        <taxon>Astacidea</taxon>
        <taxon>Nephropoidea</taxon>
        <taxon>Nephropidae</taxon>
        <taxon>Homarus</taxon>
    </lineage>
</organism>
<keyword evidence="2" id="KW-1017">Isopeptide bond</keyword>
<evidence type="ECO:0000256" key="8">
    <source>
        <dbReference type="ARBA" id="ARBA00023159"/>
    </source>
</evidence>
<evidence type="ECO:0000256" key="18">
    <source>
        <dbReference type="SAM" id="MobiDB-lite"/>
    </source>
</evidence>
<feature type="domain" description="Uracil-DNA glycosylase-like" evidence="19">
    <location>
        <begin position="515"/>
        <end position="656"/>
    </location>
</feature>
<dbReference type="EC" id="3.2.2.29" evidence="15"/>
<evidence type="ECO:0000256" key="4">
    <source>
        <dbReference type="ARBA" id="ARBA00022801"/>
    </source>
</evidence>
<dbReference type="SUPFAM" id="SSF52141">
    <property type="entry name" value="Uracil-DNA glycosylase-like"/>
    <property type="match status" value="1"/>
</dbReference>
<evidence type="ECO:0000256" key="7">
    <source>
        <dbReference type="ARBA" id="ARBA00023015"/>
    </source>
</evidence>
<sequence length="755" mass="85300">GGIYTLFVPRGHQMGKDEKNMETNEGNLRIPAVLMPSYLNVIGTEEGKTASKRVRVFCGICKENRYYSIHRGVTRIGGTVLACEACRHCYQKFKRQPYILRCKDQGSCYVLGDNSKSRCKACWIAHILGRCPMSDDLYQHLVNHLPTKIKEKMAPKAPTTDEVPESERGALGLEIMKDDEWVDVTEVPEVKPTPQSTEDEEDSKTGDQEFDVPLQSEKCTGQYEVVHTSDTFDNYASDYHDTRDSQQQTANGLSREEKIRNLEQETMRWWMEQSVSSSYTVPENDNAQSYFNVDTVNTSEGLTSLTPMQPAQPADGLTTLTPMQVPPDQHHQNGFHDSEIALLGVKQEKCDWQDGESQEAQLFQNICIKQEYFPPQQQQVDLHLHTSPYFSHAVIDNPLNIGMYGQEQSLINGAAGWKLEGQSLESVDRGSPQQENAEVPKPRKRGRKPKIKLEEDESNSSTKSATETTKRSAPELGPDGKPLPSPLKQRKKIDRFNGIPEEEVVKKTLPDHLGNNMEILIIGINPGLFAAHKGHHYAGPGNHFWKCMFLSGLIPEPFTAYDDFRLLEYGIGFTNIVSRTTRGSSDLTRDEIKKGGEILRSKLRKYKPLIAVFNGKGIYEIYSGKKQFCFGKQPELVEGTNTHIWVMPSSSARCAQLPRALDKVPFYSALRKFRDYLKGTLKELDDEEVVFSNVKLTNYKSPVKLEPKTEPSEEVTPELAEMVKPCRRKLETERTKGQKSTQKKKLSPVKIEKGS</sequence>
<evidence type="ECO:0000256" key="2">
    <source>
        <dbReference type="ARBA" id="ARBA00022499"/>
    </source>
</evidence>
<dbReference type="PANTHER" id="PTHR12159">
    <property type="entry name" value="G/T AND G/U MISMATCH-SPECIFIC DNA GLYCOSYLASE"/>
    <property type="match status" value="1"/>
</dbReference>
<comment type="subcellular location">
    <subcellularLocation>
        <location evidence="1">Nucleus</location>
    </subcellularLocation>
</comment>
<keyword evidence="7" id="KW-0805">Transcription regulation</keyword>
<keyword evidence="21" id="KW-1185">Reference proteome</keyword>
<feature type="region of interest" description="Disordered" evidence="18">
    <location>
        <begin position="423"/>
        <end position="495"/>
    </location>
</feature>
<comment type="subunit">
    <text evidence="14">Homodimer. Interacts with AICDA and GADD45A.</text>
</comment>
<name>A0A8J5KD60_HOMAM</name>
<evidence type="ECO:0000313" key="21">
    <source>
        <dbReference type="Proteomes" id="UP000747542"/>
    </source>
</evidence>
<evidence type="ECO:0000256" key="10">
    <source>
        <dbReference type="ARBA" id="ARBA00023204"/>
    </source>
</evidence>
<evidence type="ECO:0000256" key="12">
    <source>
        <dbReference type="ARBA" id="ARBA00052915"/>
    </source>
</evidence>
<comment type="caution">
    <text evidence="20">The sequence shown here is derived from an EMBL/GenBank/DDBJ whole genome shotgun (WGS) entry which is preliminary data.</text>
</comment>
<dbReference type="Proteomes" id="UP000747542">
    <property type="component" value="Unassembled WGS sequence"/>
</dbReference>
<evidence type="ECO:0000256" key="3">
    <source>
        <dbReference type="ARBA" id="ARBA00022763"/>
    </source>
</evidence>
<feature type="region of interest" description="Disordered" evidence="18">
    <location>
        <begin position="707"/>
        <end position="755"/>
    </location>
</feature>
<dbReference type="GO" id="GO:0006285">
    <property type="term" value="P:base-excision repair, AP site formation"/>
    <property type="evidence" value="ECO:0007669"/>
    <property type="project" value="InterPro"/>
</dbReference>
<keyword evidence="3" id="KW-0227">DNA damage</keyword>